<reference evidence="4" key="2">
    <citation type="journal article" date="2020" name="mSystems">
        <title>Genome- and Community-Level Interaction Insights into Carbon Utilization and Element Cycling Functions of Hydrothermarchaeota in Hydrothermal Sediment.</title>
        <authorList>
            <person name="Zhou Z."/>
            <person name="Liu Y."/>
            <person name="Xu W."/>
            <person name="Pan J."/>
            <person name="Luo Z.H."/>
            <person name="Li M."/>
        </authorList>
    </citation>
    <scope>NUCLEOTIDE SEQUENCE [LARGE SCALE GENOMIC DNA]</scope>
    <source>
        <strain evidence="4">SpSt-1261</strain>
    </source>
</reference>
<protein>
    <submittedName>
        <fullName evidence="4">CBS domain-containing protein</fullName>
    </submittedName>
</protein>
<evidence type="ECO:0000313" key="4">
    <source>
        <dbReference type="EMBL" id="HEW63442.1"/>
    </source>
</evidence>
<dbReference type="InterPro" id="IPR051257">
    <property type="entry name" value="Diverse_CBS-Domain"/>
</dbReference>
<feature type="domain" description="CBS" evidence="3">
    <location>
        <begin position="156"/>
        <end position="213"/>
    </location>
</feature>
<dbReference type="PANTHER" id="PTHR43080:SF2">
    <property type="entry name" value="CBS DOMAIN-CONTAINING PROTEIN"/>
    <property type="match status" value="1"/>
</dbReference>
<evidence type="ECO:0000313" key="5">
    <source>
        <dbReference type="EMBL" id="PMB75896.1"/>
    </source>
</evidence>
<dbReference type="Gene3D" id="3.10.580.10">
    <property type="entry name" value="CBS-domain"/>
    <property type="match status" value="2"/>
</dbReference>
<feature type="domain" description="CBS" evidence="3">
    <location>
        <begin position="230"/>
        <end position="286"/>
    </location>
</feature>
<dbReference type="AlphaFoldDB" id="A0A2J6N7V7"/>
<feature type="domain" description="CBS" evidence="3">
    <location>
        <begin position="91"/>
        <end position="151"/>
    </location>
</feature>
<dbReference type="Proteomes" id="UP000237153">
    <property type="component" value="Unassembled WGS sequence"/>
</dbReference>
<evidence type="ECO:0000256" key="2">
    <source>
        <dbReference type="PROSITE-ProRule" id="PRU00703"/>
    </source>
</evidence>
<dbReference type="SMART" id="SM00116">
    <property type="entry name" value="CBS"/>
    <property type="match status" value="4"/>
</dbReference>
<evidence type="ECO:0000313" key="6">
    <source>
        <dbReference type="Proteomes" id="UP000237153"/>
    </source>
</evidence>
<dbReference type="InterPro" id="IPR046342">
    <property type="entry name" value="CBS_dom_sf"/>
</dbReference>
<keyword evidence="1 2" id="KW-0129">CBS domain</keyword>
<organism evidence="5 6">
    <name type="scientific">Fervidicoccus fontis</name>
    <dbReference type="NCBI Taxonomy" id="683846"/>
    <lineage>
        <taxon>Archaea</taxon>
        <taxon>Thermoproteota</taxon>
        <taxon>Thermoprotei</taxon>
        <taxon>Fervidicoccales</taxon>
        <taxon>Fervidicoccaceae</taxon>
        <taxon>Fervidicoccus</taxon>
    </lineage>
</organism>
<accession>A0A2J6N7V7</accession>
<sequence>MFLYKSFDLYVLRVRKMLIGIYPPRYTVKLDMTFKDAIFGLNFRRIRYPPVIEEDGRYMGLLRLQNIIEKTYEYYEKNTFAELQNIKALELSDNTVPPVTLMKPSIDELIDLMTSHKVGALAVVNKNEEVIGEITEKNLIDTIDIRKPFGILIGDIISGKEIIKVEATDILISAVELMRKHKVKRLPVVFQGELIGIITIRDVLKYFALQLRSYGSIREDSLKVPIWSISTPKPITIGIDDDIVKAIELFKTEDVGSLIVVDENYNLRGMLTEIDILRHYDLLSKN</sequence>
<dbReference type="CDD" id="cd02205">
    <property type="entry name" value="CBS_pair_SF"/>
    <property type="match status" value="1"/>
</dbReference>
<dbReference type="PROSITE" id="PS51371">
    <property type="entry name" value="CBS"/>
    <property type="match status" value="3"/>
</dbReference>
<dbReference type="EMBL" id="PNIM01000004">
    <property type="protein sequence ID" value="PMB75896.1"/>
    <property type="molecule type" value="Genomic_DNA"/>
</dbReference>
<dbReference type="Proteomes" id="UP000886076">
    <property type="component" value="Unassembled WGS sequence"/>
</dbReference>
<dbReference type="Pfam" id="PF00571">
    <property type="entry name" value="CBS"/>
    <property type="match status" value="4"/>
</dbReference>
<dbReference type="InterPro" id="IPR000644">
    <property type="entry name" value="CBS_dom"/>
</dbReference>
<evidence type="ECO:0000256" key="1">
    <source>
        <dbReference type="ARBA" id="ARBA00023122"/>
    </source>
</evidence>
<dbReference type="EMBL" id="DSFH01000001">
    <property type="protein sequence ID" value="HEW63442.1"/>
    <property type="molecule type" value="Genomic_DNA"/>
</dbReference>
<reference evidence="5 6" key="1">
    <citation type="submission" date="2018-01" db="EMBL/GenBank/DDBJ databases">
        <title>Metagenomic assembled genomes from two thermal pools in the Uzon Caldera, Kamchatka, Russia.</title>
        <authorList>
            <person name="Wilkins L."/>
            <person name="Ettinger C."/>
        </authorList>
    </citation>
    <scope>NUCLEOTIDE SEQUENCE [LARGE SCALE GENOMIC DNA]</scope>
    <source>
        <strain evidence="5">ZAV-06</strain>
    </source>
</reference>
<dbReference type="SUPFAM" id="SSF54631">
    <property type="entry name" value="CBS-domain pair"/>
    <property type="match status" value="2"/>
</dbReference>
<name>A0A2J6N7V7_9CREN</name>
<dbReference type="PANTHER" id="PTHR43080">
    <property type="entry name" value="CBS DOMAIN-CONTAINING PROTEIN CBSX3, MITOCHONDRIAL"/>
    <property type="match status" value="1"/>
</dbReference>
<comment type="caution">
    <text evidence="5">The sequence shown here is derived from an EMBL/GenBank/DDBJ whole genome shotgun (WGS) entry which is preliminary data.</text>
</comment>
<proteinExistence type="predicted"/>
<evidence type="ECO:0000259" key="3">
    <source>
        <dbReference type="PROSITE" id="PS51371"/>
    </source>
</evidence>
<gene>
    <name evidence="5" type="ORF">C0188_01000</name>
    <name evidence="4" type="ORF">ENO39_00035</name>
</gene>